<sequence>MLFATAMAQGAASDGMRIFLIVLLCIGIALILVGGILACYTWYNYRKARAHGR</sequence>
<dbReference type="EMBL" id="AP019376">
    <property type="protein sequence ID" value="BBH91159.1"/>
    <property type="molecule type" value="Genomic_DNA"/>
</dbReference>
<accession>A0A455SVK7</accession>
<dbReference type="AlphaFoldDB" id="A0A455SVK7"/>
<keyword evidence="1" id="KW-0472">Membrane</keyword>
<keyword evidence="1" id="KW-1133">Transmembrane helix</keyword>
<reference evidence="2" key="1">
    <citation type="submission" date="2018-12" db="EMBL/GenBank/DDBJ databases">
        <title>Novel natural products biosynthetic potential of the class Ktedonobacteria.</title>
        <authorList>
            <person name="Zheng Y."/>
            <person name="Saitou A."/>
            <person name="Wang C.M."/>
            <person name="Toyoda A."/>
            <person name="Minakuchi Y."/>
            <person name="Sekiguchi Y."/>
            <person name="Ueda K."/>
            <person name="Takano H."/>
            <person name="Sakai Y."/>
            <person name="Yokota A."/>
            <person name="Yabe S."/>
        </authorList>
    </citation>
    <scope>NUCLEOTIDE SEQUENCE</scope>
    <source>
        <strain evidence="2">COM3</strain>
    </source>
</reference>
<proteinExistence type="predicted"/>
<keyword evidence="1" id="KW-0812">Transmembrane</keyword>
<feature type="transmembrane region" description="Helical" evidence="1">
    <location>
        <begin position="18"/>
        <end position="43"/>
    </location>
</feature>
<evidence type="ECO:0000313" key="2">
    <source>
        <dbReference type="EMBL" id="BBH91159.1"/>
    </source>
</evidence>
<protein>
    <submittedName>
        <fullName evidence="2">Uncharacterized protein</fullName>
    </submittedName>
</protein>
<evidence type="ECO:0000256" key="1">
    <source>
        <dbReference type="SAM" id="Phobius"/>
    </source>
</evidence>
<gene>
    <name evidence="2" type="ORF">KTC_59100</name>
</gene>
<name>A0A455SVK7_9CHLR</name>
<organism evidence="2">
    <name type="scientific">Thermosporothrix sp. COM3</name>
    <dbReference type="NCBI Taxonomy" id="2490863"/>
    <lineage>
        <taxon>Bacteria</taxon>
        <taxon>Bacillati</taxon>
        <taxon>Chloroflexota</taxon>
        <taxon>Ktedonobacteria</taxon>
        <taxon>Ktedonobacterales</taxon>
        <taxon>Thermosporotrichaceae</taxon>
        <taxon>Thermosporothrix</taxon>
    </lineage>
</organism>